<feature type="transmembrane region" description="Helical" evidence="1">
    <location>
        <begin position="215"/>
        <end position="234"/>
    </location>
</feature>
<keyword evidence="1" id="KW-0812">Transmembrane</keyword>
<gene>
    <name evidence="2" type="ORF">K08M4_27540</name>
</gene>
<feature type="transmembrane region" description="Helical" evidence="1">
    <location>
        <begin position="133"/>
        <end position="151"/>
    </location>
</feature>
<name>A0AA34TRL0_9VIBR</name>
<sequence>MYGADFYLLQQVVGHIKEFGAMNAPNQFTRFFSPGLTLPFLLLPIWMLLEGRGKVIRGGAIALNLYVYPHHLILLGILELCFWVKNKKTPDYKYFILAVWVSIPFVIINFLVYETGLYSDFYARVGTTNSNSAMWYFLLFFAIVTLLSFFFSRKDVRQTSLAFNIACFISALFIYVLDNFLSFPQVHLVELRVFAYLAPVALVAAMGEIWKRIPALLNIILTILIVLTYAYSGWDNKDKYNDFNEKTVYEELKKLPEGSVIMTDIQHEIPYISAIGNNYSYLAYSIVSAASDEELLTRFAIASKVFNWSDSRIYHFDWDGLLPVFHWIFHHGFHYDPKNKDTRIETAIKSLDNVNNACDLLGTYKVDYIRIKDNMHPSLTNCTTPISKNLLKVIN</sequence>
<evidence type="ECO:0000313" key="2">
    <source>
        <dbReference type="EMBL" id="ARP39445.1"/>
    </source>
</evidence>
<keyword evidence="1" id="KW-1133">Transmembrane helix</keyword>
<dbReference type="RefSeq" id="WP_198299296.1">
    <property type="nucleotide sequence ID" value="NZ_CP017916.1"/>
</dbReference>
<accession>A0AA34TRL0</accession>
<evidence type="ECO:0000256" key="1">
    <source>
        <dbReference type="SAM" id="Phobius"/>
    </source>
</evidence>
<feature type="transmembrane region" description="Helical" evidence="1">
    <location>
        <begin position="61"/>
        <end position="82"/>
    </location>
</feature>
<feature type="transmembrane region" description="Helical" evidence="1">
    <location>
        <begin position="193"/>
        <end position="210"/>
    </location>
</feature>
<proteinExistence type="predicted"/>
<protein>
    <submittedName>
        <fullName evidence="2">Uncharacterized protein</fullName>
    </submittedName>
</protein>
<dbReference type="Proteomes" id="UP000194136">
    <property type="component" value="Chromosome 1"/>
</dbReference>
<keyword evidence="1" id="KW-0472">Membrane</keyword>
<organism evidence="2 3">
    <name type="scientific">Vibrio syngnathi</name>
    <dbReference type="NCBI Taxonomy" id="3034029"/>
    <lineage>
        <taxon>Bacteria</taxon>
        <taxon>Pseudomonadati</taxon>
        <taxon>Pseudomonadota</taxon>
        <taxon>Gammaproteobacteria</taxon>
        <taxon>Vibrionales</taxon>
        <taxon>Vibrionaceae</taxon>
        <taxon>Vibrio</taxon>
    </lineage>
</organism>
<feature type="transmembrane region" description="Helical" evidence="1">
    <location>
        <begin position="163"/>
        <end position="181"/>
    </location>
</feature>
<dbReference type="EMBL" id="CP017916">
    <property type="protein sequence ID" value="ARP39445.1"/>
    <property type="molecule type" value="Genomic_DNA"/>
</dbReference>
<dbReference type="KEGG" id="vsy:K08M4_27540"/>
<feature type="transmembrane region" description="Helical" evidence="1">
    <location>
        <begin position="31"/>
        <end position="49"/>
    </location>
</feature>
<dbReference type="AlphaFoldDB" id="A0AA34TRL0"/>
<keyword evidence="3" id="KW-1185">Reference proteome</keyword>
<reference evidence="2 3" key="1">
    <citation type="submission" date="2016-10" db="EMBL/GenBank/DDBJ databases">
        <title>The High Quality Genome of Vibrio splendidus K08M4.</title>
        <authorList>
            <person name="Wendling C."/>
            <person name="Chibani C.M."/>
            <person name="Hertel R."/>
            <person name="Sproer C."/>
            <person name="Bunk B."/>
            <person name="Overmann J."/>
            <person name="Roth O."/>
            <person name="Liesegang H."/>
        </authorList>
    </citation>
    <scope>NUCLEOTIDE SEQUENCE [LARGE SCALE GENOMIC DNA]</scope>
    <source>
        <strain evidence="2 3">K08M4</strain>
    </source>
</reference>
<feature type="transmembrane region" description="Helical" evidence="1">
    <location>
        <begin position="94"/>
        <end position="113"/>
    </location>
</feature>
<evidence type="ECO:0000313" key="3">
    <source>
        <dbReference type="Proteomes" id="UP000194136"/>
    </source>
</evidence>